<comment type="caution">
    <text evidence="1">The sequence shown here is derived from an EMBL/GenBank/DDBJ whole genome shotgun (WGS) entry which is preliminary data.</text>
</comment>
<gene>
    <name evidence="1" type="ORF">PFR002_LOCUS8322</name>
</gene>
<dbReference type="Proteomes" id="UP001159659">
    <property type="component" value="Unassembled WGS sequence"/>
</dbReference>
<organism evidence="1 2">
    <name type="scientific">Peronospora farinosa</name>
    <dbReference type="NCBI Taxonomy" id="134698"/>
    <lineage>
        <taxon>Eukaryota</taxon>
        <taxon>Sar</taxon>
        <taxon>Stramenopiles</taxon>
        <taxon>Oomycota</taxon>
        <taxon>Peronosporomycetes</taxon>
        <taxon>Peronosporales</taxon>
        <taxon>Peronosporaceae</taxon>
        <taxon>Peronospora</taxon>
    </lineage>
</organism>
<dbReference type="AlphaFoldDB" id="A0AAV0UP80"/>
<protein>
    <recommendedName>
        <fullName evidence="3">SPRY domain-containing protein</fullName>
    </recommendedName>
</protein>
<dbReference type="SUPFAM" id="SSF49899">
    <property type="entry name" value="Concanavalin A-like lectins/glucanases"/>
    <property type="match status" value="1"/>
</dbReference>
<evidence type="ECO:0008006" key="3">
    <source>
        <dbReference type="Google" id="ProtNLM"/>
    </source>
</evidence>
<accession>A0AAV0UP80</accession>
<evidence type="ECO:0000313" key="2">
    <source>
        <dbReference type="Proteomes" id="UP001159659"/>
    </source>
</evidence>
<name>A0AAV0UP80_9STRA</name>
<proteinExistence type="predicted"/>
<sequence>MSSTKRLRPSPMSCTLAALPSLLEFLNAREVAIIVCTQKNADRNSCAAIWFWLNSRTRSLLPAVEPSRPLQWLQADALHLVTVLQLLRQLHAIETYTFDLHFDVARRGRDVNLAEHGDSYALRSQPIGGYIFGDRICIPNAVSYWECVGFEEGCYIGVMDVSTQDYGIDAPHVNPTLSLPTSAFDHISAVIYAEIGFITSGSFRGPKLEILTNVYFVGADPFKVEDHVGVLVDLLAGFLLFVRNGEPQGTRIPIDCSKNYLPVFRTDACYNLQLIRDVCPPWRKIYWFDGSLDNQDQYYNYIK</sequence>
<dbReference type="InterPro" id="IPR013320">
    <property type="entry name" value="ConA-like_dom_sf"/>
</dbReference>
<reference evidence="1" key="1">
    <citation type="submission" date="2022-12" db="EMBL/GenBank/DDBJ databases">
        <authorList>
            <person name="Webb A."/>
        </authorList>
    </citation>
    <scope>NUCLEOTIDE SEQUENCE</scope>
    <source>
        <strain evidence="1">Pf2</strain>
    </source>
</reference>
<dbReference type="EMBL" id="CANTFK010000983">
    <property type="protein sequence ID" value="CAI5737284.1"/>
    <property type="molecule type" value="Genomic_DNA"/>
</dbReference>
<evidence type="ECO:0000313" key="1">
    <source>
        <dbReference type="EMBL" id="CAI5737284.1"/>
    </source>
</evidence>